<proteinExistence type="predicted"/>
<sequence>MLENDLNNLLATIAKNYYRLNSRAKFLIIFRKKHTKEELKHVFATLWSYYIYNVVILTNGSNFVTWYPYKSASKCGTVVNLVTNTESPFGGKIPKTFGKCPVNVTWTSLSFAVKSPFNKNNPGYSIQYLDTIGEKLDLRIVYLTENIDYVALAIQAGNWTHLAQHMKRFKIDCAPVIEHLGSTYTEIEWTKPFHQWGEHFAFPPRKMIRTSWKLYSIFSHEIWLTLIVSFVVMSLFWAQISKMSLGSAFLVIFRLIIQCALASVPRKILPRLTFIIFLLGICNLNWLYLSKLSSELTQPSYEPKIKNIADLIKSDKKLSYFKSFDESLKQFGTEIFRNLANRRLKKPDALNPSMKLITDFVESDYGIILGDVNLFLFKNPEILEVLWQDNIFLIATRYGVRRGFPLLERFDEWTFRFIESGHNFKWIQESYTIPKVVIPRQKNNQFVALNLDHVLSILIIYFVGMSAGFLVFISEVVSGRKFSEIVIQE</sequence>
<feature type="transmembrane region" description="Helical" evidence="8">
    <location>
        <begin position="243"/>
        <end position="261"/>
    </location>
</feature>
<feature type="transmembrane region" description="Helical" evidence="8">
    <location>
        <begin position="214"/>
        <end position="237"/>
    </location>
</feature>
<evidence type="ECO:0000256" key="3">
    <source>
        <dbReference type="ARBA" id="ARBA00022692"/>
    </source>
</evidence>
<keyword evidence="4 8" id="KW-1133">Transmembrane helix</keyword>
<evidence type="ECO:0000256" key="8">
    <source>
        <dbReference type="SAM" id="Phobius"/>
    </source>
</evidence>
<dbReference type="SUPFAM" id="SSF53850">
    <property type="entry name" value="Periplasmic binding protein-like II"/>
    <property type="match status" value="1"/>
</dbReference>
<keyword evidence="2" id="KW-1003">Cell membrane</keyword>
<reference evidence="9 10" key="1">
    <citation type="journal article" date="2008" name="Nature">
        <title>The genome of the model beetle and pest Tribolium castaneum.</title>
        <authorList>
            <consortium name="Tribolium Genome Sequencing Consortium"/>
            <person name="Richards S."/>
            <person name="Gibbs R.A."/>
            <person name="Weinstock G.M."/>
            <person name="Brown S.J."/>
            <person name="Denell R."/>
            <person name="Beeman R.W."/>
            <person name="Gibbs R."/>
            <person name="Beeman R.W."/>
            <person name="Brown S.J."/>
            <person name="Bucher G."/>
            <person name="Friedrich M."/>
            <person name="Grimmelikhuijzen C.J."/>
            <person name="Klingler M."/>
            <person name="Lorenzen M."/>
            <person name="Richards S."/>
            <person name="Roth S."/>
            <person name="Schroder R."/>
            <person name="Tautz D."/>
            <person name="Zdobnov E.M."/>
            <person name="Muzny D."/>
            <person name="Gibbs R.A."/>
            <person name="Weinstock G.M."/>
            <person name="Attaway T."/>
            <person name="Bell S."/>
            <person name="Buhay C.J."/>
            <person name="Chandrabose M.N."/>
            <person name="Chavez D."/>
            <person name="Clerk-Blankenburg K.P."/>
            <person name="Cree A."/>
            <person name="Dao M."/>
            <person name="Davis C."/>
            <person name="Chacko J."/>
            <person name="Dinh H."/>
            <person name="Dugan-Rocha S."/>
            <person name="Fowler G."/>
            <person name="Garner T.T."/>
            <person name="Garnes J."/>
            <person name="Gnirke A."/>
            <person name="Hawes A."/>
            <person name="Hernandez J."/>
            <person name="Hines S."/>
            <person name="Holder M."/>
            <person name="Hume J."/>
            <person name="Jhangiani S.N."/>
            <person name="Joshi V."/>
            <person name="Khan Z.M."/>
            <person name="Jackson L."/>
            <person name="Kovar C."/>
            <person name="Kowis A."/>
            <person name="Lee S."/>
            <person name="Lewis L.R."/>
            <person name="Margolis J."/>
            <person name="Morgan M."/>
            <person name="Nazareth L.V."/>
            <person name="Nguyen N."/>
            <person name="Okwuonu G."/>
            <person name="Parker D."/>
            <person name="Richards S."/>
            <person name="Ruiz S.J."/>
            <person name="Santibanez J."/>
            <person name="Savard J."/>
            <person name="Scherer S.E."/>
            <person name="Schneider B."/>
            <person name="Sodergren E."/>
            <person name="Tautz D."/>
            <person name="Vattahil S."/>
            <person name="Villasana D."/>
            <person name="White C.S."/>
            <person name="Wright R."/>
            <person name="Park Y."/>
            <person name="Beeman R.W."/>
            <person name="Lord J."/>
            <person name="Oppert B."/>
            <person name="Lorenzen M."/>
            <person name="Brown S."/>
            <person name="Wang L."/>
            <person name="Savard J."/>
            <person name="Tautz D."/>
            <person name="Richards S."/>
            <person name="Weinstock G."/>
            <person name="Gibbs R.A."/>
            <person name="Liu Y."/>
            <person name="Worley K."/>
            <person name="Weinstock G."/>
            <person name="Elsik C.G."/>
            <person name="Reese J.T."/>
            <person name="Elhaik E."/>
            <person name="Landan G."/>
            <person name="Graur D."/>
            <person name="Arensburger P."/>
            <person name="Atkinson P."/>
            <person name="Beeman R.W."/>
            <person name="Beidler J."/>
            <person name="Brown S.J."/>
            <person name="Demuth J.P."/>
            <person name="Drury D.W."/>
            <person name="Du Y.Z."/>
            <person name="Fujiwara H."/>
            <person name="Lorenzen M."/>
            <person name="Maselli V."/>
            <person name="Osanai M."/>
            <person name="Park Y."/>
            <person name="Robertson H.M."/>
            <person name="Tu Z."/>
            <person name="Wang J.J."/>
            <person name="Wang S."/>
            <person name="Richards S."/>
            <person name="Song H."/>
            <person name="Zhang L."/>
            <person name="Sodergren E."/>
            <person name="Werner D."/>
            <person name="Stanke M."/>
            <person name="Morgenstern B."/>
            <person name="Solovyev V."/>
            <person name="Kosarev P."/>
            <person name="Brown G."/>
            <person name="Chen H.C."/>
            <person name="Ermolaeva O."/>
            <person name="Hlavina W."/>
            <person name="Kapustin Y."/>
            <person name="Kiryutin B."/>
            <person name="Kitts P."/>
            <person name="Maglott D."/>
            <person name="Pruitt K."/>
            <person name="Sapojnikov V."/>
            <person name="Souvorov A."/>
            <person name="Mackey A.J."/>
            <person name="Waterhouse R.M."/>
            <person name="Wyder S."/>
            <person name="Zdobnov E.M."/>
            <person name="Zdobnov E.M."/>
            <person name="Wyder S."/>
            <person name="Kriventseva E.V."/>
            <person name="Kadowaki T."/>
            <person name="Bork P."/>
            <person name="Aranda M."/>
            <person name="Bao R."/>
            <person name="Beermann A."/>
            <person name="Berns N."/>
            <person name="Bolognesi R."/>
            <person name="Bonneton F."/>
            <person name="Bopp D."/>
            <person name="Brown S.J."/>
            <person name="Bucher G."/>
            <person name="Butts T."/>
            <person name="Chaumot A."/>
            <person name="Denell R.E."/>
            <person name="Ferrier D.E."/>
            <person name="Friedrich M."/>
            <person name="Gordon C.M."/>
            <person name="Jindra M."/>
            <person name="Klingler M."/>
            <person name="Lan Q."/>
            <person name="Lattorff H.M."/>
            <person name="Laudet V."/>
            <person name="von Levetsow C."/>
            <person name="Liu Z."/>
            <person name="Lutz R."/>
            <person name="Lynch J.A."/>
            <person name="da Fonseca R.N."/>
            <person name="Posnien N."/>
            <person name="Reuter R."/>
            <person name="Roth S."/>
            <person name="Savard J."/>
            <person name="Schinko J.B."/>
            <person name="Schmitt C."/>
            <person name="Schoppmeier M."/>
            <person name="Schroder R."/>
            <person name="Shippy T.D."/>
            <person name="Simonnet F."/>
            <person name="Marques-Souza H."/>
            <person name="Tautz D."/>
            <person name="Tomoyasu Y."/>
            <person name="Trauner J."/>
            <person name="Van der Zee M."/>
            <person name="Vervoort M."/>
            <person name="Wittkopp N."/>
            <person name="Wimmer E.A."/>
            <person name="Yang X."/>
            <person name="Jones A.K."/>
            <person name="Sattelle D.B."/>
            <person name="Ebert P.R."/>
            <person name="Nelson D."/>
            <person name="Scott J.G."/>
            <person name="Beeman R.W."/>
            <person name="Muthukrishnan S."/>
            <person name="Kramer K.J."/>
            <person name="Arakane Y."/>
            <person name="Beeman R.W."/>
            <person name="Zhu Q."/>
            <person name="Hogenkamp D."/>
            <person name="Dixit R."/>
            <person name="Oppert B."/>
            <person name="Jiang H."/>
            <person name="Zou Z."/>
            <person name="Marshall J."/>
            <person name="Elpidina E."/>
            <person name="Vinokurov K."/>
            <person name="Oppert C."/>
            <person name="Zou Z."/>
            <person name="Evans J."/>
            <person name="Lu Z."/>
            <person name="Zhao P."/>
            <person name="Sumathipala N."/>
            <person name="Altincicek B."/>
            <person name="Vilcinskas A."/>
            <person name="Williams M."/>
            <person name="Hultmark D."/>
            <person name="Hetru C."/>
            <person name="Jiang H."/>
            <person name="Grimmelikhuijzen C.J."/>
            <person name="Hauser F."/>
            <person name="Cazzamali G."/>
            <person name="Williamson M."/>
            <person name="Park Y."/>
            <person name="Li B."/>
            <person name="Tanaka Y."/>
            <person name="Predel R."/>
            <person name="Neupert S."/>
            <person name="Schachtner J."/>
            <person name="Verleyen P."/>
            <person name="Raible F."/>
            <person name="Bork P."/>
            <person name="Friedrich M."/>
            <person name="Walden K.K."/>
            <person name="Robertson H.M."/>
            <person name="Angeli S."/>
            <person name="Foret S."/>
            <person name="Bucher G."/>
            <person name="Schuetz S."/>
            <person name="Maleszka R."/>
            <person name="Wimmer E.A."/>
            <person name="Beeman R.W."/>
            <person name="Lorenzen M."/>
            <person name="Tomoyasu Y."/>
            <person name="Miller S.C."/>
            <person name="Grossmann D."/>
            <person name="Bucher G."/>
        </authorList>
    </citation>
    <scope>NUCLEOTIDE SEQUENCE [LARGE SCALE GENOMIC DNA]</scope>
    <source>
        <strain evidence="9 10">Georgia GA2</strain>
    </source>
</reference>
<keyword evidence="10" id="KW-1185">Reference proteome</keyword>
<protein>
    <recommendedName>
        <fullName evidence="11">Ionotropic glutamate receptor C-terminal domain-containing protein</fullName>
    </recommendedName>
</protein>
<evidence type="ECO:0008006" key="11">
    <source>
        <dbReference type="Google" id="ProtNLM"/>
    </source>
</evidence>
<keyword evidence="3 8" id="KW-0812">Transmembrane</keyword>
<name>D6X3V6_TRICA</name>
<gene>
    <name evidence="9" type="primary">AUGUSTUS-3.0.2_11308</name>
    <name evidence="9" type="ORF">TcasGA2_TC011308</name>
</gene>
<dbReference type="PANTHER" id="PTHR42643">
    <property type="entry name" value="IONOTROPIC RECEPTOR 20A-RELATED"/>
    <property type="match status" value="1"/>
</dbReference>
<dbReference type="Proteomes" id="UP000007266">
    <property type="component" value="Linkage group 10"/>
</dbReference>
<feature type="transmembrane region" description="Helical" evidence="8">
    <location>
        <begin position="454"/>
        <end position="473"/>
    </location>
</feature>
<evidence type="ECO:0000256" key="1">
    <source>
        <dbReference type="ARBA" id="ARBA00004651"/>
    </source>
</evidence>
<evidence type="ECO:0000256" key="6">
    <source>
        <dbReference type="ARBA" id="ARBA00023170"/>
    </source>
</evidence>
<dbReference type="GO" id="GO:0005886">
    <property type="term" value="C:plasma membrane"/>
    <property type="evidence" value="ECO:0007669"/>
    <property type="project" value="UniProtKB-SubCell"/>
</dbReference>
<accession>D6X3V6</accession>
<dbReference type="AlphaFoldDB" id="D6X3V6"/>
<dbReference type="InterPro" id="IPR052192">
    <property type="entry name" value="Insect_Ionotropic_Sensory_Rcpt"/>
</dbReference>
<evidence type="ECO:0000256" key="7">
    <source>
        <dbReference type="ARBA" id="ARBA00023180"/>
    </source>
</evidence>
<evidence type="ECO:0000313" key="10">
    <source>
        <dbReference type="Proteomes" id="UP000007266"/>
    </source>
</evidence>
<keyword evidence="6" id="KW-0675">Receptor</keyword>
<dbReference type="PANTHER" id="PTHR42643:SF38">
    <property type="entry name" value="IONOTROPIC RECEPTOR 100A"/>
    <property type="match status" value="1"/>
</dbReference>
<evidence type="ECO:0000313" key="9">
    <source>
        <dbReference type="EMBL" id="EEZ97474.2"/>
    </source>
</evidence>
<evidence type="ECO:0000256" key="4">
    <source>
        <dbReference type="ARBA" id="ARBA00022989"/>
    </source>
</evidence>
<dbReference type="EMBL" id="KQ971379">
    <property type="protein sequence ID" value="EEZ97474.2"/>
    <property type="molecule type" value="Genomic_DNA"/>
</dbReference>
<organism evidence="9 10">
    <name type="scientific">Tribolium castaneum</name>
    <name type="common">Red flour beetle</name>
    <dbReference type="NCBI Taxonomy" id="7070"/>
    <lineage>
        <taxon>Eukaryota</taxon>
        <taxon>Metazoa</taxon>
        <taxon>Ecdysozoa</taxon>
        <taxon>Arthropoda</taxon>
        <taxon>Hexapoda</taxon>
        <taxon>Insecta</taxon>
        <taxon>Pterygota</taxon>
        <taxon>Neoptera</taxon>
        <taxon>Endopterygota</taxon>
        <taxon>Coleoptera</taxon>
        <taxon>Polyphaga</taxon>
        <taxon>Cucujiformia</taxon>
        <taxon>Tenebrionidae</taxon>
        <taxon>Tenebrionidae incertae sedis</taxon>
        <taxon>Tribolium</taxon>
    </lineage>
</organism>
<keyword evidence="7" id="KW-0325">Glycoprotein</keyword>
<evidence type="ECO:0000256" key="2">
    <source>
        <dbReference type="ARBA" id="ARBA00022475"/>
    </source>
</evidence>
<dbReference type="HOGENOM" id="CLU_042464_0_0_1"/>
<feature type="transmembrane region" description="Helical" evidence="8">
    <location>
        <begin position="268"/>
        <end position="289"/>
    </location>
</feature>
<keyword evidence="5 8" id="KW-0472">Membrane</keyword>
<reference evidence="9 10" key="2">
    <citation type="journal article" date="2010" name="Nucleic Acids Res.">
        <title>BeetleBase in 2010: revisions to provide comprehensive genomic information for Tribolium castaneum.</title>
        <authorList>
            <person name="Kim H.S."/>
            <person name="Murphy T."/>
            <person name="Xia J."/>
            <person name="Caragea D."/>
            <person name="Park Y."/>
            <person name="Beeman R.W."/>
            <person name="Lorenzen M.D."/>
            <person name="Butcher S."/>
            <person name="Manak J.R."/>
            <person name="Brown S.J."/>
        </authorList>
    </citation>
    <scope>GENOME REANNOTATION</scope>
    <source>
        <strain evidence="9 10">Georgia GA2</strain>
    </source>
</reference>
<evidence type="ECO:0000256" key="5">
    <source>
        <dbReference type="ARBA" id="ARBA00023136"/>
    </source>
</evidence>
<comment type="subcellular location">
    <subcellularLocation>
        <location evidence="1">Cell membrane</location>
        <topology evidence="1">Multi-pass membrane protein</topology>
    </subcellularLocation>
</comment>